<feature type="compositionally biased region" description="Basic and acidic residues" evidence="2">
    <location>
        <begin position="121"/>
        <end position="156"/>
    </location>
</feature>
<name>A0A9N9TQY0_PHYSR</name>
<dbReference type="GO" id="GO:0008289">
    <property type="term" value="F:lipid binding"/>
    <property type="evidence" value="ECO:0007669"/>
    <property type="project" value="TreeGrafter"/>
</dbReference>
<feature type="region of interest" description="Disordered" evidence="2">
    <location>
        <begin position="121"/>
        <end position="207"/>
    </location>
</feature>
<feature type="compositionally biased region" description="Basic and acidic residues" evidence="2">
    <location>
        <begin position="46"/>
        <end position="56"/>
    </location>
</feature>
<dbReference type="OrthoDB" id="26740at2759"/>
<feature type="region of interest" description="Disordered" evidence="2">
    <location>
        <begin position="40"/>
        <end position="108"/>
    </location>
</feature>
<keyword evidence="3" id="KW-1133">Transmembrane helix</keyword>
<dbReference type="Proteomes" id="UP001153712">
    <property type="component" value="Chromosome 3"/>
</dbReference>
<dbReference type="AlphaFoldDB" id="A0A9N9TQY0"/>
<keyword evidence="5" id="KW-1185">Reference proteome</keyword>
<feature type="compositionally biased region" description="Acidic residues" evidence="2">
    <location>
        <begin position="861"/>
        <end position="873"/>
    </location>
</feature>
<keyword evidence="3" id="KW-0472">Membrane</keyword>
<dbReference type="EMBL" id="OU900096">
    <property type="protein sequence ID" value="CAG9860576.1"/>
    <property type="molecule type" value="Genomic_DNA"/>
</dbReference>
<comment type="subcellular location">
    <subcellularLocation>
        <location evidence="1">Endoplasmic reticulum membrane</location>
    </subcellularLocation>
</comment>
<feature type="region of interest" description="Disordered" evidence="2">
    <location>
        <begin position="591"/>
        <end position="612"/>
    </location>
</feature>
<feature type="region of interest" description="Disordered" evidence="2">
    <location>
        <begin position="718"/>
        <end position="737"/>
    </location>
</feature>
<keyword evidence="3" id="KW-0812">Transmembrane</keyword>
<dbReference type="PANTHER" id="PTHR13466">
    <property type="entry name" value="TEX2 PROTEIN-RELATED"/>
    <property type="match status" value="1"/>
</dbReference>
<feature type="transmembrane region" description="Helical" evidence="3">
    <location>
        <begin position="346"/>
        <end position="364"/>
    </location>
</feature>
<feature type="region of interest" description="Disordered" evidence="2">
    <location>
        <begin position="859"/>
        <end position="885"/>
    </location>
</feature>
<dbReference type="PANTHER" id="PTHR13466:SF0">
    <property type="entry name" value="SMP-LTD DOMAIN-CONTAINING PROTEIN"/>
    <property type="match status" value="1"/>
</dbReference>
<proteinExistence type="predicted"/>
<gene>
    <name evidence="4" type="ORF">PHYEVI_LOCUS6926</name>
</gene>
<dbReference type="GO" id="GO:0005789">
    <property type="term" value="C:endoplasmic reticulum membrane"/>
    <property type="evidence" value="ECO:0007669"/>
    <property type="project" value="UniProtKB-SubCell"/>
</dbReference>
<feature type="compositionally biased region" description="Basic and acidic residues" evidence="2">
    <location>
        <begin position="194"/>
        <end position="203"/>
    </location>
</feature>
<feature type="compositionally biased region" description="Polar residues" evidence="2">
    <location>
        <begin position="83"/>
        <end position="99"/>
    </location>
</feature>
<evidence type="ECO:0000256" key="2">
    <source>
        <dbReference type="SAM" id="MobiDB-lite"/>
    </source>
</evidence>
<evidence type="ECO:0008006" key="6">
    <source>
        <dbReference type="Google" id="ProtNLM"/>
    </source>
</evidence>
<sequence length="1013" mass="114438">MKKKDGKITLGMLKGKPVTTSVPQISIKFHANAEEIEELYGSDDEIASKSHEKSDKISASSTPTSLGEPDSSPLKYFNKLGKRSTSVDVTSNQPLNASPPSDPWRFFTDIKGKITKSVEEKITEIKSRNNEEGSPIHKSKGDTSKSDLKTVKDSKENSSISDSEDLSESSISRTCGVFSTTEGVEMSSDEDTPSLDKDKKNEKLLSVTPPSSFKQKFRFFRRHHQEEGAIKINDLSKLCNINTENAEQVLPEESEGVENAVDALEESALRSKPRQDELSSEEVLKVVAQRISNIEFDNDNVINIREVSGSEIREKYFDCREEEKAVFAPTGFVDLRPAKTSNRPEYNYFSAIVFVISVASYGLVQYYSPYIAGLIVGIAASFVAFKIYSKLYPRNIAPPVASSSPLVTNKIVEIHPIKEYQPLEKFEGWVNEYPDVYSPSSYHVAHTQSVFLRLQGNLLRISHAKNKIPKRAMWNEAEIKANFTQHRIYNLVGAKVYLLPEGLAKIRHWSKKYPICIALAKDQCNFDRDMLSKLKDELLKDVDIDSNRSTDKVVTPKDKKVFNRFKKKEYPMLSQRFSKLTEGEEFDFFDSDSRASTPSADISDIADSPALDDEDVPLVKDEDISNISITNATEEDSSGLLPEQNNPNELKIYLFGRTDREKADWFRRLCLATHQGSGLVSFISSNPDIKETVSESLLNVANTELEYKRYMSMFKVTPRSPVSEKPENEQSPTDTDQNEEPLLWINALLGRVLFDCVRNATFIDKVKERIQRKLSTIKLPYFIEELLIPELSLGKTSPRIVRTGTPAMDERGLWIDLDINYEGMVILTLQTKLNLMRLKNPHAYDKSTSQVKSAIYHSDVDDSAESSSDEEGLQEVPNAPHDSTAPAKKSYLKYVDKLAESRFFQAATENRYIKKAMEGVSNTDLRLTVEIKSLVGTLVLNIPRPPTDRVWVGFRPIPELLLSVRPVVGEKNISYQIVTNWIEKKLIQEFQKVLVIPNMEDLLIPVMNSKLPY</sequence>
<evidence type="ECO:0000256" key="1">
    <source>
        <dbReference type="ARBA" id="ARBA00004586"/>
    </source>
</evidence>
<organism evidence="4 5">
    <name type="scientific">Phyllotreta striolata</name>
    <name type="common">Striped flea beetle</name>
    <name type="synonym">Crioceris striolata</name>
    <dbReference type="NCBI Taxonomy" id="444603"/>
    <lineage>
        <taxon>Eukaryota</taxon>
        <taxon>Metazoa</taxon>
        <taxon>Ecdysozoa</taxon>
        <taxon>Arthropoda</taxon>
        <taxon>Hexapoda</taxon>
        <taxon>Insecta</taxon>
        <taxon>Pterygota</taxon>
        <taxon>Neoptera</taxon>
        <taxon>Endopterygota</taxon>
        <taxon>Coleoptera</taxon>
        <taxon>Polyphaga</taxon>
        <taxon>Cucujiformia</taxon>
        <taxon>Chrysomeloidea</taxon>
        <taxon>Chrysomelidae</taxon>
        <taxon>Galerucinae</taxon>
        <taxon>Alticini</taxon>
        <taxon>Phyllotreta</taxon>
    </lineage>
</organism>
<evidence type="ECO:0000256" key="3">
    <source>
        <dbReference type="SAM" id="Phobius"/>
    </source>
</evidence>
<dbReference type="CDD" id="cd21675">
    <property type="entry name" value="SMP_TEX2"/>
    <property type="match status" value="1"/>
</dbReference>
<reference evidence="4" key="1">
    <citation type="submission" date="2022-01" db="EMBL/GenBank/DDBJ databases">
        <authorList>
            <person name="King R."/>
        </authorList>
    </citation>
    <scope>NUCLEOTIDE SEQUENCE</scope>
</reference>
<accession>A0A9N9TQY0</accession>
<protein>
    <recommendedName>
        <fullName evidence="6">Testis-expressed sequence 2 protein</fullName>
    </recommendedName>
</protein>
<evidence type="ECO:0000313" key="5">
    <source>
        <dbReference type="Proteomes" id="UP001153712"/>
    </source>
</evidence>
<evidence type="ECO:0000313" key="4">
    <source>
        <dbReference type="EMBL" id="CAG9860576.1"/>
    </source>
</evidence>